<evidence type="ECO:0000313" key="4">
    <source>
        <dbReference type="EMBL" id="MBE9253524.1"/>
    </source>
</evidence>
<dbReference type="PANTHER" id="PTHR44858">
    <property type="entry name" value="TETRATRICOPEPTIDE REPEAT PROTEIN 6"/>
    <property type="match status" value="1"/>
</dbReference>
<name>A0ABR9VQ98_9SYNC</name>
<dbReference type="InterPro" id="IPR011990">
    <property type="entry name" value="TPR-like_helical_dom_sf"/>
</dbReference>
<feature type="repeat" description="TPR" evidence="3">
    <location>
        <begin position="117"/>
        <end position="150"/>
    </location>
</feature>
<organism evidence="4 5">
    <name type="scientific">Synechocystis salina LEGE 00031</name>
    <dbReference type="NCBI Taxonomy" id="1828736"/>
    <lineage>
        <taxon>Bacteria</taxon>
        <taxon>Bacillati</taxon>
        <taxon>Cyanobacteriota</taxon>
        <taxon>Cyanophyceae</taxon>
        <taxon>Synechococcales</taxon>
        <taxon>Merismopediaceae</taxon>
        <taxon>Synechocystis</taxon>
    </lineage>
</organism>
<protein>
    <submittedName>
        <fullName evidence="4">Tetratricopeptide repeat protein</fullName>
    </submittedName>
</protein>
<sequence>MIPFAKKSLALLTPYLWGILLVGLLILCPAPVWATENVSPVTNEELQVGDNLADQAFAATEMGDFVTAEKYWTELIEKFPQNPAVWSNRGNSRVSQNKLDEAIADFNRAIELAPGQADPYLNRGTALEAKGEFKAAIADYNKVLAVNPEDAFAYNNRGNAEGGLGHWTVALEDFQRATAIAPNFAFAQANTALALYELGQKEEAIQTMRRLVKKYPMFADMRAALTAVLWVDGQQGEAESNWVAAVGVDSRYQNLDWVKQVRRWPPSVISALDKFLSLS</sequence>
<feature type="repeat" description="TPR" evidence="3">
    <location>
        <begin position="83"/>
        <end position="116"/>
    </location>
</feature>
<keyword evidence="2 3" id="KW-0802">TPR repeat</keyword>
<evidence type="ECO:0000256" key="1">
    <source>
        <dbReference type="ARBA" id="ARBA00022737"/>
    </source>
</evidence>
<dbReference type="InterPro" id="IPR050498">
    <property type="entry name" value="Ycf3"/>
</dbReference>
<dbReference type="PROSITE" id="PS50293">
    <property type="entry name" value="TPR_REGION"/>
    <property type="match status" value="1"/>
</dbReference>
<evidence type="ECO:0000256" key="3">
    <source>
        <dbReference type="PROSITE-ProRule" id="PRU00339"/>
    </source>
</evidence>
<dbReference type="Pfam" id="PF13414">
    <property type="entry name" value="TPR_11"/>
    <property type="match status" value="1"/>
</dbReference>
<dbReference type="SUPFAM" id="SSF48452">
    <property type="entry name" value="TPR-like"/>
    <property type="match status" value="1"/>
</dbReference>
<dbReference type="PANTHER" id="PTHR44858:SF1">
    <property type="entry name" value="UDP-N-ACETYLGLUCOSAMINE--PEPTIDE N-ACETYLGLUCOSAMINYLTRANSFERASE SPINDLY-RELATED"/>
    <property type="match status" value="1"/>
</dbReference>
<keyword evidence="1" id="KW-0677">Repeat</keyword>
<reference evidence="4 5" key="1">
    <citation type="submission" date="2020-10" db="EMBL/GenBank/DDBJ databases">
        <authorList>
            <person name="Castelo-Branco R."/>
            <person name="Eusebio N."/>
            <person name="Adriana R."/>
            <person name="Vieira A."/>
            <person name="Brugerolle De Fraissinette N."/>
            <person name="Rezende De Castro R."/>
            <person name="Schneider M.P."/>
            <person name="Vasconcelos V."/>
            <person name="Leao P.N."/>
        </authorList>
    </citation>
    <scope>NUCLEOTIDE SEQUENCE [LARGE SCALE GENOMIC DNA]</scope>
    <source>
        <strain evidence="4 5">LEGE 00031</strain>
    </source>
</reference>
<dbReference type="EMBL" id="JADEVV010000014">
    <property type="protein sequence ID" value="MBE9253524.1"/>
    <property type="molecule type" value="Genomic_DNA"/>
</dbReference>
<accession>A0ABR9VQ98</accession>
<dbReference type="Gene3D" id="1.25.40.10">
    <property type="entry name" value="Tetratricopeptide repeat domain"/>
    <property type="match status" value="2"/>
</dbReference>
<evidence type="ECO:0000256" key="2">
    <source>
        <dbReference type="ARBA" id="ARBA00022803"/>
    </source>
</evidence>
<gene>
    <name evidence="4" type="ORF">IQ217_06575</name>
</gene>
<dbReference type="RefSeq" id="WP_194019340.1">
    <property type="nucleotide sequence ID" value="NZ_JADEVV010000014.1"/>
</dbReference>
<comment type="caution">
    <text evidence="4">The sequence shown here is derived from an EMBL/GenBank/DDBJ whole genome shotgun (WGS) entry which is preliminary data.</text>
</comment>
<dbReference type="PROSITE" id="PS50005">
    <property type="entry name" value="TPR"/>
    <property type="match status" value="3"/>
</dbReference>
<dbReference type="SMART" id="SM00028">
    <property type="entry name" value="TPR"/>
    <property type="match status" value="5"/>
</dbReference>
<proteinExistence type="predicted"/>
<dbReference type="Pfam" id="PF13432">
    <property type="entry name" value="TPR_16"/>
    <property type="match status" value="1"/>
</dbReference>
<feature type="repeat" description="TPR" evidence="3">
    <location>
        <begin position="151"/>
        <end position="184"/>
    </location>
</feature>
<dbReference type="Proteomes" id="UP000658720">
    <property type="component" value="Unassembled WGS sequence"/>
</dbReference>
<keyword evidence="5" id="KW-1185">Reference proteome</keyword>
<evidence type="ECO:0000313" key="5">
    <source>
        <dbReference type="Proteomes" id="UP000658720"/>
    </source>
</evidence>
<dbReference type="InterPro" id="IPR019734">
    <property type="entry name" value="TPR_rpt"/>
</dbReference>